<dbReference type="InterPro" id="IPR037523">
    <property type="entry name" value="VOC_core"/>
</dbReference>
<dbReference type="InterPro" id="IPR004360">
    <property type="entry name" value="Glyas_Fos-R_dOase_dom"/>
</dbReference>
<dbReference type="PROSITE" id="PS51819">
    <property type="entry name" value="VOC"/>
    <property type="match status" value="1"/>
</dbReference>
<proteinExistence type="predicted"/>
<name>A0ABZ2Y7C7_9FIRM</name>
<evidence type="ECO:0000259" key="1">
    <source>
        <dbReference type="PROSITE" id="PS51819"/>
    </source>
</evidence>
<evidence type="ECO:0000313" key="3">
    <source>
        <dbReference type="Proteomes" id="UP001486565"/>
    </source>
</evidence>
<dbReference type="InterPro" id="IPR029068">
    <property type="entry name" value="Glyas_Bleomycin-R_OHBP_Dase"/>
</dbReference>
<dbReference type="RefSeq" id="WP_341877772.1">
    <property type="nucleotide sequence ID" value="NZ_CP121687.1"/>
</dbReference>
<feature type="domain" description="VOC" evidence="1">
    <location>
        <begin position="2"/>
        <end position="119"/>
    </location>
</feature>
<dbReference type="Pfam" id="PF00903">
    <property type="entry name" value="Glyoxalase"/>
    <property type="match status" value="1"/>
</dbReference>
<dbReference type="Proteomes" id="UP001486565">
    <property type="component" value="Chromosome"/>
</dbReference>
<protein>
    <submittedName>
        <fullName evidence="2">VOC family protein</fullName>
    </submittedName>
</protein>
<gene>
    <name evidence="2" type="ORF">QBE51_04645</name>
</gene>
<dbReference type="EMBL" id="CP121687">
    <property type="protein sequence ID" value="WZL70815.1"/>
    <property type="molecule type" value="Genomic_DNA"/>
</dbReference>
<keyword evidence="3" id="KW-1185">Reference proteome</keyword>
<sequence length="120" mass="13830">MKFLWSTLKVNNMEESLKFYQEIVGLTIDRRFHAGPETEIAFLGDGETKIELVCTQQSEPVNIGRDISWGFEVNSVDEMIAFIKEKGIDIHSGPFEPNPHVKFFYVLDPNGLKIQFVEHR</sequence>
<dbReference type="PANTHER" id="PTHR36113:SF3">
    <property type="entry name" value="SLL5075 PROTEIN"/>
    <property type="match status" value="1"/>
</dbReference>
<organism evidence="2 3">
    <name type="scientific">Defluviitalea saccharophila</name>
    <dbReference type="NCBI Taxonomy" id="879970"/>
    <lineage>
        <taxon>Bacteria</taxon>
        <taxon>Bacillati</taxon>
        <taxon>Bacillota</taxon>
        <taxon>Clostridia</taxon>
        <taxon>Lachnospirales</taxon>
        <taxon>Defluviitaleaceae</taxon>
        <taxon>Defluviitalea</taxon>
    </lineage>
</organism>
<dbReference type="SUPFAM" id="SSF54593">
    <property type="entry name" value="Glyoxalase/Bleomycin resistance protein/Dihydroxybiphenyl dioxygenase"/>
    <property type="match status" value="1"/>
</dbReference>
<dbReference type="Gene3D" id="3.10.180.10">
    <property type="entry name" value="2,3-Dihydroxybiphenyl 1,2-Dioxygenase, domain 1"/>
    <property type="match status" value="1"/>
</dbReference>
<dbReference type="CDD" id="cd06587">
    <property type="entry name" value="VOC"/>
    <property type="match status" value="1"/>
</dbReference>
<accession>A0ABZ2Y7C7</accession>
<evidence type="ECO:0000313" key="2">
    <source>
        <dbReference type="EMBL" id="WZL70815.1"/>
    </source>
</evidence>
<reference evidence="2 3" key="1">
    <citation type="submission" date="2023-03" db="EMBL/GenBank/DDBJ databases">
        <title>Novel Species.</title>
        <authorList>
            <person name="Ma S."/>
        </authorList>
    </citation>
    <scope>NUCLEOTIDE SEQUENCE [LARGE SCALE GENOMIC DNA]</scope>
    <source>
        <strain evidence="2 3">LIND6LT2</strain>
    </source>
</reference>
<dbReference type="PANTHER" id="PTHR36113">
    <property type="entry name" value="LYASE, PUTATIVE-RELATED-RELATED"/>
    <property type="match status" value="1"/>
</dbReference>
<dbReference type="InterPro" id="IPR051332">
    <property type="entry name" value="Fosfomycin_Res_Enzymes"/>
</dbReference>